<protein>
    <submittedName>
        <fullName evidence="3">Outermembrane protein assembly protein YaeT</fullName>
    </submittedName>
</protein>
<dbReference type="Gene3D" id="3.10.20.310">
    <property type="entry name" value="membrane protein fhac"/>
    <property type="match status" value="1"/>
</dbReference>
<evidence type="ECO:0000313" key="4">
    <source>
        <dbReference type="Proteomes" id="UP001374893"/>
    </source>
</evidence>
<reference evidence="3 4" key="1">
    <citation type="submission" date="2021-06" db="EMBL/GenBank/DDBJ databases">
        <title>Complete genome of Haloferula helveola possessing various polysaccharide degrading enzymes.</title>
        <authorList>
            <person name="Takami H."/>
            <person name="Huang C."/>
            <person name="Hamasaki K."/>
        </authorList>
    </citation>
    <scope>NUCLEOTIDE SEQUENCE [LARGE SCALE GENOMIC DNA]</scope>
    <source>
        <strain evidence="3 4">CN-1</strain>
    </source>
</reference>
<feature type="domain" description="POTRA" evidence="2">
    <location>
        <begin position="252"/>
        <end position="321"/>
    </location>
</feature>
<feature type="chain" id="PRO_5047237583" evidence="1">
    <location>
        <begin position="21"/>
        <end position="1217"/>
    </location>
</feature>
<feature type="signal peptide" evidence="1">
    <location>
        <begin position="1"/>
        <end position="20"/>
    </location>
</feature>
<organism evidence="3 4">
    <name type="scientific">Haloferula helveola</name>
    <dbReference type="NCBI Taxonomy" id="490095"/>
    <lineage>
        <taxon>Bacteria</taxon>
        <taxon>Pseudomonadati</taxon>
        <taxon>Verrucomicrobiota</taxon>
        <taxon>Verrucomicrobiia</taxon>
        <taxon>Verrucomicrobiales</taxon>
        <taxon>Verrucomicrobiaceae</taxon>
        <taxon>Haloferula</taxon>
    </lineage>
</organism>
<sequence>MKALLLPLLSLCLIPTQAQADEPDAGKEPALVGRVGRCHRMAFEGNEIFTADELRKGLAADASFAMAARPTEPLDHFLKEIPELLIAGYRKSGCPDAKVRMTHRPGNEALPFLVTIEEGKRYRQGKIIIEGVDGIDRERLIADLTQGKPRTPMGTLLERIREAAEAEESRLPKEGAHGPDYFEKWGELHEASWNPGQPVPFKGEGVSPLLSDIKFHLAEQGRANARVRTRHRRGPDGVADLMIDIEDPGPDPEIGQIIIEGANRFGREEILQLTGLHHGDPVAPQDIDRAMLGLWNSGRFFPFAIQTENRNGPGPEIDIRIRLCEIDDTPPLDQQLSPEQEAVLKFIEWVNLELDGEEFLVTYEIEGDGAPHLAVGWSAKSGLLAEVGIPERQHKVALRYSQDGFDAVLGKEDLRLSAHLGIRLRKNWIRLLPTHEEKPLAISVASQFLSNKHRQDLPPSLGILVSPSVPLLKADSIRREGDTVIIEDLLELDLATGKLLGIGGGSVDLEPGCVEARMDELRNDVGRADELGIDEWRQVVSEMIDENLPGDAIPAEIRKQMDSLSDMARLLDILREADAFGTLEELSDLFVSKDDPETFRIPSSFKPYMRSQTASLLASIGFFWAIEESAPDADWPTVLARELLILRGGGDEHCLRNLETLLSDPELGPLGAILCARLVESDSRELSQRFLKYGKERSNETGFRKDWRILTHPNSFWAEPIEQVRASFVAASPEKLKEMAELLPARLDGWLPELHQTLGKQQGASLDTESIAPHMDRLWEAMLKDLADDYFERKIDPPADPETMAATADGTPIPRYLVRLARDMQMGAAGDLIAPEPDEARPWTMDPALASVIRATLILEKFRKQDAAPEADALDEFFAKEYPELVGKDAQAWIEATGYTRDQLDAWHRLLSITGYVVGSAAKQVAVPDDDKVLLDHFRKHKRLFCSLYSSQLVFIKPANGNDVRSVCEAYRLASALASLPDDGLSLEAVGKLADLEPDTGIKIFPQNDVDPDTLNPSILEAIEDLAPGETSDPTHLGAGVAVVRLVARKDDPRIEYDDMKDAVLAHWKSQQVREKVQKMFANLDAELEVLILEDPKGPRMPTSPLDRLRLEHPEAMVGRLLNGWKKLGSEVEADVSNALNDIFQKAKDDESLICFMLRQELKDTTRECLKRAAAADRAKAGEMSREIEEFHSTHGEGGCAVYHTLKALRKEVFGEP</sequence>
<dbReference type="InterPro" id="IPR010827">
    <property type="entry name" value="BamA/TamA_POTRA"/>
</dbReference>
<proteinExistence type="predicted"/>
<dbReference type="Pfam" id="PF07244">
    <property type="entry name" value="POTRA"/>
    <property type="match status" value="1"/>
</dbReference>
<evidence type="ECO:0000313" key="3">
    <source>
        <dbReference type="EMBL" id="BCX47482.1"/>
    </source>
</evidence>
<keyword evidence="4" id="KW-1185">Reference proteome</keyword>
<dbReference type="Proteomes" id="UP001374893">
    <property type="component" value="Chromosome"/>
</dbReference>
<gene>
    <name evidence="3" type="ORF">HAHE_13900</name>
</gene>
<evidence type="ECO:0000259" key="2">
    <source>
        <dbReference type="Pfam" id="PF07244"/>
    </source>
</evidence>
<name>A0ABM7REV9_9BACT</name>
<dbReference type="EMBL" id="AP024702">
    <property type="protein sequence ID" value="BCX47482.1"/>
    <property type="molecule type" value="Genomic_DNA"/>
</dbReference>
<dbReference type="RefSeq" id="WP_338689714.1">
    <property type="nucleotide sequence ID" value="NZ_AP024702.1"/>
</dbReference>
<evidence type="ECO:0000256" key="1">
    <source>
        <dbReference type="SAM" id="SignalP"/>
    </source>
</evidence>
<keyword evidence="1" id="KW-0732">Signal</keyword>
<accession>A0ABM7REV9</accession>